<dbReference type="Proteomes" id="UP000030661">
    <property type="component" value="Unassembled WGS sequence"/>
</dbReference>
<dbReference type="AlphaFoldDB" id="A0A081CAI6"/>
<dbReference type="HOGENOM" id="CLU_2767451_0_0_0"/>
<reference evidence="1" key="1">
    <citation type="journal article" date="2015" name="PeerJ">
        <title>First genomic representation of candidate bacterial phylum KSB3 points to enhanced environmental sensing as a trigger of wastewater bulking.</title>
        <authorList>
            <person name="Sekiguchi Y."/>
            <person name="Ohashi A."/>
            <person name="Parks D.H."/>
            <person name="Yamauchi T."/>
            <person name="Tyson G.W."/>
            <person name="Hugenholtz P."/>
        </authorList>
    </citation>
    <scope>NUCLEOTIDE SEQUENCE [LARGE SCALE GENOMIC DNA]</scope>
</reference>
<name>A0A081CAI6_VECG1</name>
<proteinExistence type="predicted"/>
<accession>A0A081CAI6</accession>
<sequence>MYAHIFSSYRERLPIVLHRTPSMGLQGCDYDPVALTWRYNRAESELDAEFQAMAQWNLTLNDFKGDLAE</sequence>
<evidence type="ECO:0000313" key="1">
    <source>
        <dbReference type="EMBL" id="GAK61591.1"/>
    </source>
</evidence>
<organism evidence="1">
    <name type="scientific">Vecturithrix granuli</name>
    <dbReference type="NCBI Taxonomy" id="1499967"/>
    <lineage>
        <taxon>Bacteria</taxon>
        <taxon>Candidatus Moduliflexota</taxon>
        <taxon>Candidatus Vecturitrichia</taxon>
        <taxon>Candidatus Vecturitrichales</taxon>
        <taxon>Candidatus Vecturitrichaceae</taxon>
        <taxon>Candidatus Vecturithrix</taxon>
    </lineage>
</organism>
<keyword evidence="2" id="KW-1185">Reference proteome</keyword>
<gene>
    <name evidence="1" type="ORF">U27_01492</name>
</gene>
<evidence type="ECO:0000313" key="2">
    <source>
        <dbReference type="Proteomes" id="UP000030661"/>
    </source>
</evidence>
<protein>
    <submittedName>
        <fullName evidence="1">Uncharacterized protein</fullName>
    </submittedName>
</protein>
<dbReference type="EMBL" id="DF820480">
    <property type="protein sequence ID" value="GAK61591.1"/>
    <property type="molecule type" value="Genomic_DNA"/>
</dbReference>